<keyword evidence="4" id="KW-0288">FMN</keyword>
<evidence type="ECO:0000259" key="8">
    <source>
        <dbReference type="SMART" id="SM00904"/>
    </source>
</evidence>
<dbReference type="GO" id="GO:0009398">
    <property type="term" value="P:FMN biosynthetic process"/>
    <property type="evidence" value="ECO:0007669"/>
    <property type="project" value="UniProtKB-UniPathway"/>
</dbReference>
<dbReference type="Proteomes" id="UP000039865">
    <property type="component" value="Unassembled WGS sequence"/>
</dbReference>
<dbReference type="SUPFAM" id="SSF82114">
    <property type="entry name" value="Riboflavin kinase-like"/>
    <property type="match status" value="1"/>
</dbReference>
<dbReference type="AlphaFoldDB" id="A0A078AQ23"/>
<dbReference type="EC" id="2.7.1.26" evidence="2"/>
<protein>
    <recommendedName>
        <fullName evidence="2">riboflavin kinase</fullName>
        <ecNumber evidence="2">2.7.1.26</ecNumber>
    </recommendedName>
</protein>
<evidence type="ECO:0000256" key="3">
    <source>
        <dbReference type="ARBA" id="ARBA00022630"/>
    </source>
</evidence>
<dbReference type="GO" id="GO:0016787">
    <property type="term" value="F:hydrolase activity"/>
    <property type="evidence" value="ECO:0007669"/>
    <property type="project" value="UniProtKB-KW"/>
</dbReference>
<evidence type="ECO:0000256" key="4">
    <source>
        <dbReference type="ARBA" id="ARBA00022643"/>
    </source>
</evidence>
<evidence type="ECO:0000256" key="6">
    <source>
        <dbReference type="ARBA" id="ARBA00022741"/>
    </source>
</evidence>
<evidence type="ECO:0000256" key="7">
    <source>
        <dbReference type="ARBA" id="ARBA00022840"/>
    </source>
</evidence>
<evidence type="ECO:0000313" key="9">
    <source>
        <dbReference type="EMBL" id="CDW83043.1"/>
    </source>
</evidence>
<dbReference type="SMART" id="SM00904">
    <property type="entry name" value="Flavokinase"/>
    <property type="match status" value="1"/>
</dbReference>
<feature type="domain" description="Riboflavin kinase" evidence="8">
    <location>
        <begin position="126"/>
        <end position="261"/>
    </location>
</feature>
<dbReference type="InParanoid" id="A0A078AQ23"/>
<comment type="pathway">
    <text evidence="1">Cofactor biosynthesis; FMN biosynthesis; FMN from riboflavin (ATP route): step 1/1.</text>
</comment>
<dbReference type="OrthoDB" id="276388at2759"/>
<keyword evidence="6" id="KW-0547">Nucleotide-binding</keyword>
<dbReference type="GO" id="GO:0005524">
    <property type="term" value="F:ATP binding"/>
    <property type="evidence" value="ECO:0007669"/>
    <property type="project" value="UniProtKB-KW"/>
</dbReference>
<dbReference type="InterPro" id="IPR023468">
    <property type="entry name" value="Riboflavin_kinase"/>
</dbReference>
<proteinExistence type="predicted"/>
<keyword evidence="10" id="KW-1185">Reference proteome</keyword>
<dbReference type="UniPathway" id="UPA00276">
    <property type="reaction ID" value="UER00406"/>
</dbReference>
<reference evidence="9 10" key="1">
    <citation type="submission" date="2014-06" db="EMBL/GenBank/DDBJ databases">
        <authorList>
            <person name="Swart Estienne"/>
        </authorList>
    </citation>
    <scope>NUCLEOTIDE SEQUENCE [LARGE SCALE GENOMIC DNA]</scope>
    <source>
        <strain evidence="9 10">130c</strain>
    </source>
</reference>
<accession>A0A078AQ23</accession>
<dbReference type="Gene3D" id="2.40.30.30">
    <property type="entry name" value="Riboflavin kinase-like"/>
    <property type="match status" value="1"/>
</dbReference>
<dbReference type="PANTHER" id="PTHR22749:SF6">
    <property type="entry name" value="RIBOFLAVIN KINASE"/>
    <property type="match status" value="1"/>
</dbReference>
<keyword evidence="3" id="KW-0285">Flavoprotein</keyword>
<keyword evidence="5" id="KW-0808">Transferase</keyword>
<sequence>MKSLQSQPSIQAGYRTFYEQKIQDETDYFIETDIIVDHNSIQDEDLLITSRIEDKDRQNTIYIQGRNLYTESQSPKSLYDIDFSQYGLGDLNLEFRKPSGYVVSRNLVDDLPEYDKWHNHTQVEEIKIKGKVVKGFQRGSKQLGCPTANIEMTEENKKLTSELIPGVYSAFGKFINPTIDILVHSNPYKCALSIGWNPVYENTEKTVEVYIINDFFGNDFYGQEFEVTLKSFIRSEAWYSTFEDLILAISCDIRSTETYLEDKKL</sequence>
<dbReference type="Pfam" id="PF01687">
    <property type="entry name" value="Flavokinase"/>
    <property type="match status" value="1"/>
</dbReference>
<evidence type="ECO:0000256" key="5">
    <source>
        <dbReference type="ARBA" id="ARBA00022679"/>
    </source>
</evidence>
<dbReference type="InterPro" id="IPR015865">
    <property type="entry name" value="Riboflavin_kinase_bac/euk"/>
</dbReference>
<keyword evidence="9" id="KW-0378">Hydrolase</keyword>
<evidence type="ECO:0000313" key="10">
    <source>
        <dbReference type="Proteomes" id="UP000039865"/>
    </source>
</evidence>
<dbReference type="GO" id="GO:0009231">
    <property type="term" value="P:riboflavin biosynthetic process"/>
    <property type="evidence" value="ECO:0007669"/>
    <property type="project" value="InterPro"/>
</dbReference>
<evidence type="ECO:0000256" key="1">
    <source>
        <dbReference type="ARBA" id="ARBA00005201"/>
    </source>
</evidence>
<dbReference type="GO" id="GO:0008531">
    <property type="term" value="F:riboflavin kinase activity"/>
    <property type="evidence" value="ECO:0007669"/>
    <property type="project" value="UniProtKB-EC"/>
</dbReference>
<dbReference type="PANTHER" id="PTHR22749">
    <property type="entry name" value="RIBOFLAVIN KINASE/FMN ADENYLYLTRANSFERASE"/>
    <property type="match status" value="1"/>
</dbReference>
<keyword evidence="7" id="KW-0067">ATP-binding</keyword>
<gene>
    <name evidence="9" type="primary">Contig7194.g7700</name>
    <name evidence="9" type="ORF">STYLEM_12082</name>
</gene>
<dbReference type="InterPro" id="IPR023465">
    <property type="entry name" value="Riboflavin_kinase_dom_sf"/>
</dbReference>
<evidence type="ECO:0000256" key="2">
    <source>
        <dbReference type="ARBA" id="ARBA00012105"/>
    </source>
</evidence>
<name>A0A078AQ23_STYLE</name>
<dbReference type="EMBL" id="CCKQ01011472">
    <property type="protein sequence ID" value="CDW83043.1"/>
    <property type="molecule type" value="Genomic_DNA"/>
</dbReference>
<organism evidence="9 10">
    <name type="scientific">Stylonychia lemnae</name>
    <name type="common">Ciliate</name>
    <dbReference type="NCBI Taxonomy" id="5949"/>
    <lineage>
        <taxon>Eukaryota</taxon>
        <taxon>Sar</taxon>
        <taxon>Alveolata</taxon>
        <taxon>Ciliophora</taxon>
        <taxon>Intramacronucleata</taxon>
        <taxon>Spirotrichea</taxon>
        <taxon>Stichotrichia</taxon>
        <taxon>Sporadotrichida</taxon>
        <taxon>Oxytrichidae</taxon>
        <taxon>Stylonychinae</taxon>
        <taxon>Stylonychia</taxon>
    </lineage>
</organism>